<dbReference type="Gene3D" id="1.10.238.200">
    <property type="entry name" value="Cullin, PONY binding domain"/>
    <property type="match status" value="1"/>
</dbReference>
<dbReference type="Gene3D" id="1.10.238.10">
    <property type="entry name" value="EF-hand"/>
    <property type="match status" value="1"/>
</dbReference>
<evidence type="ECO:0000256" key="9">
    <source>
        <dbReference type="ARBA" id="ARBA00023288"/>
    </source>
</evidence>
<keyword evidence="13" id="KW-1185">Reference proteome</keyword>
<evidence type="ECO:0000256" key="4">
    <source>
        <dbReference type="ARBA" id="ARBA00022475"/>
    </source>
</evidence>
<dbReference type="InterPro" id="IPR014764">
    <property type="entry name" value="DCN-prot"/>
</dbReference>
<sequence>MGKCLSCCEPVNSSSNSSCDDNLSGLAVGGGDNTKSQEISQAKEAKRSQTSSANYKSQLSSSSKASNPSSAEASGKKMFPTYSKIPPIKKQANGDSKRLSLLCRDYSEQDIHNLFEAYRDISHDMILAEGIETFCKDLDVKPEEFIVLILAWKFQAATMCCFTREEFVQGCKCLKVDSVKGIRSKFNDLLLEVQNKQNFRDFYRWTYKFGLESGQRTLPIDMAIILWKLIFTRTEPPILKHWLDFLAKHPDIRGIPKDTWDMFLNFTEQVGDDLSAYDDTEAWPSLFDDFVEYENDFRNQNVKTD</sequence>
<evidence type="ECO:0000313" key="13">
    <source>
        <dbReference type="Proteomes" id="UP000515154"/>
    </source>
</evidence>
<dbReference type="GO" id="GO:0097602">
    <property type="term" value="F:cullin family protein binding"/>
    <property type="evidence" value="ECO:0007669"/>
    <property type="project" value="TreeGrafter"/>
</dbReference>
<dbReference type="FunFam" id="1.10.238.200:FF:000003">
    <property type="entry name" value="DCN1-like protein 3"/>
    <property type="match status" value="1"/>
</dbReference>
<feature type="domain" description="DCUN1" evidence="12">
    <location>
        <begin position="106"/>
        <end position="295"/>
    </location>
</feature>
<dbReference type="GO" id="GO:0005634">
    <property type="term" value="C:nucleus"/>
    <property type="evidence" value="ECO:0007669"/>
    <property type="project" value="UniProtKB-SubCell"/>
</dbReference>
<evidence type="ECO:0000256" key="6">
    <source>
        <dbReference type="ARBA" id="ARBA00022707"/>
    </source>
</evidence>
<dbReference type="KEGG" id="osn:115215550"/>
<dbReference type="GO" id="GO:0048471">
    <property type="term" value="C:perinuclear region of cytoplasm"/>
    <property type="evidence" value="ECO:0007669"/>
    <property type="project" value="UniProtKB-SubCell"/>
</dbReference>
<evidence type="ECO:0000256" key="1">
    <source>
        <dbReference type="ARBA" id="ARBA00004123"/>
    </source>
</evidence>
<evidence type="ECO:0000256" key="2">
    <source>
        <dbReference type="ARBA" id="ARBA00004236"/>
    </source>
</evidence>
<keyword evidence="6" id="KW-0519">Myristate</keyword>
<dbReference type="GO" id="GO:0000151">
    <property type="term" value="C:ubiquitin ligase complex"/>
    <property type="evidence" value="ECO:0007669"/>
    <property type="project" value="TreeGrafter"/>
</dbReference>
<dbReference type="AlphaFoldDB" id="A0A6P7SQK0"/>
<evidence type="ECO:0000256" key="8">
    <source>
        <dbReference type="ARBA" id="ARBA00023242"/>
    </source>
</evidence>
<feature type="region of interest" description="Disordered" evidence="11">
    <location>
        <begin position="9"/>
        <end position="92"/>
    </location>
</feature>
<accession>A0A6P7SQK0</accession>
<dbReference type="Pfam" id="PF03556">
    <property type="entry name" value="Cullin_binding"/>
    <property type="match status" value="1"/>
</dbReference>
<evidence type="ECO:0000313" key="14">
    <source>
        <dbReference type="RefSeq" id="XP_029640602.1"/>
    </source>
</evidence>
<evidence type="ECO:0000256" key="7">
    <source>
        <dbReference type="ARBA" id="ARBA00023136"/>
    </source>
</evidence>
<dbReference type="PROSITE" id="PS51229">
    <property type="entry name" value="DCUN1"/>
    <property type="match status" value="1"/>
</dbReference>
<evidence type="ECO:0000313" key="15">
    <source>
        <dbReference type="RefSeq" id="XP_029640603.1"/>
    </source>
</evidence>
<keyword evidence="5" id="KW-0963">Cytoplasm</keyword>
<evidence type="ECO:0000256" key="10">
    <source>
        <dbReference type="RuleBase" id="RU410713"/>
    </source>
</evidence>
<keyword evidence="9" id="KW-0449">Lipoprotein</keyword>
<dbReference type="GO" id="GO:0032182">
    <property type="term" value="F:ubiquitin-like protein binding"/>
    <property type="evidence" value="ECO:0007669"/>
    <property type="project" value="TreeGrafter"/>
</dbReference>
<dbReference type="FunFam" id="1.10.238.10:FF:000126">
    <property type="entry name" value="DCN1-like protein"/>
    <property type="match status" value="1"/>
</dbReference>
<dbReference type="RefSeq" id="XP_029640602.1">
    <property type="nucleotide sequence ID" value="XM_029784742.2"/>
</dbReference>
<protein>
    <recommendedName>
        <fullName evidence="10">Defective in cullin neddylation protein</fullName>
    </recommendedName>
</protein>
<evidence type="ECO:0000259" key="12">
    <source>
        <dbReference type="PROSITE" id="PS51229"/>
    </source>
</evidence>
<keyword evidence="7" id="KW-0472">Membrane</keyword>
<proteinExistence type="predicted"/>
<reference evidence="14 15" key="1">
    <citation type="submission" date="2025-08" db="UniProtKB">
        <authorList>
            <consortium name="RefSeq"/>
        </authorList>
    </citation>
    <scope>IDENTIFICATION</scope>
</reference>
<dbReference type="PANTHER" id="PTHR12281:SF31">
    <property type="entry name" value="DCN1-LIKE PROTEIN 3"/>
    <property type="match status" value="1"/>
</dbReference>
<evidence type="ECO:0000256" key="3">
    <source>
        <dbReference type="ARBA" id="ARBA00004556"/>
    </source>
</evidence>
<evidence type="ECO:0000256" key="11">
    <source>
        <dbReference type="SAM" id="MobiDB-lite"/>
    </source>
</evidence>
<keyword evidence="4" id="KW-1003">Cell membrane</keyword>
<gene>
    <name evidence="14 15" type="primary">LOC115215550</name>
</gene>
<organism evidence="13 14">
    <name type="scientific">Octopus sinensis</name>
    <name type="common">East Asian common octopus</name>
    <dbReference type="NCBI Taxonomy" id="2607531"/>
    <lineage>
        <taxon>Eukaryota</taxon>
        <taxon>Metazoa</taxon>
        <taxon>Spiralia</taxon>
        <taxon>Lophotrochozoa</taxon>
        <taxon>Mollusca</taxon>
        <taxon>Cephalopoda</taxon>
        <taxon>Coleoidea</taxon>
        <taxon>Octopodiformes</taxon>
        <taxon>Octopoda</taxon>
        <taxon>Incirrata</taxon>
        <taxon>Octopodidae</taxon>
        <taxon>Octopus</taxon>
    </lineage>
</organism>
<evidence type="ECO:0000256" key="5">
    <source>
        <dbReference type="ARBA" id="ARBA00022490"/>
    </source>
</evidence>
<dbReference type="GO" id="GO:0005886">
    <property type="term" value="C:plasma membrane"/>
    <property type="evidence" value="ECO:0007669"/>
    <property type="project" value="UniProtKB-SubCell"/>
</dbReference>
<dbReference type="PANTHER" id="PTHR12281">
    <property type="entry name" value="RP42 RELATED"/>
    <property type="match status" value="1"/>
</dbReference>
<dbReference type="InterPro" id="IPR042460">
    <property type="entry name" value="DCN1-like_PONY"/>
</dbReference>
<dbReference type="GO" id="GO:0045116">
    <property type="term" value="P:protein neddylation"/>
    <property type="evidence" value="ECO:0007669"/>
    <property type="project" value="TreeGrafter"/>
</dbReference>
<dbReference type="Proteomes" id="UP000515154">
    <property type="component" value="Linkage group LG9"/>
</dbReference>
<dbReference type="InterPro" id="IPR005176">
    <property type="entry name" value="PONY_dom"/>
</dbReference>
<dbReference type="GO" id="GO:2000436">
    <property type="term" value="P:positive regulation of protein neddylation"/>
    <property type="evidence" value="ECO:0007669"/>
    <property type="project" value="UniProtKB-ARBA"/>
</dbReference>
<comment type="subcellular location">
    <subcellularLocation>
        <location evidence="2">Cell membrane</location>
    </subcellularLocation>
    <subcellularLocation>
        <location evidence="3">Cytoplasm</location>
        <location evidence="3">Perinuclear region</location>
    </subcellularLocation>
    <subcellularLocation>
        <location evidence="1">Nucleus</location>
    </subcellularLocation>
</comment>
<dbReference type="GO" id="GO:0031624">
    <property type="term" value="F:ubiquitin conjugating enzyme binding"/>
    <property type="evidence" value="ECO:0007669"/>
    <property type="project" value="TreeGrafter"/>
</dbReference>
<dbReference type="RefSeq" id="XP_029640603.1">
    <property type="nucleotide sequence ID" value="XM_029784743.2"/>
</dbReference>
<keyword evidence="8" id="KW-0539">Nucleus</keyword>
<comment type="function">
    <text evidence="10">Neddylation of cullins play an essential role in the regulation of SCF-type complexes activity.</text>
</comment>
<feature type="compositionally biased region" description="Low complexity" evidence="11">
    <location>
        <begin position="51"/>
        <end position="73"/>
    </location>
</feature>
<name>A0A6P7SQK0_9MOLL</name>